<keyword evidence="16" id="KW-1185">Reference proteome</keyword>
<dbReference type="EMBL" id="FNNI01000005">
    <property type="protein sequence ID" value="SDX39306.1"/>
    <property type="molecule type" value="Genomic_DNA"/>
</dbReference>
<keyword evidence="6 13" id="KW-0472">Membrane</keyword>
<keyword evidence="3" id="KW-0997">Cell inner membrane</keyword>
<keyword evidence="5 13" id="KW-1133">Transmembrane helix</keyword>
<keyword evidence="11" id="KW-0697">Rotamase</keyword>
<sequence>MLQRIREGSSSWGVKIIIGVVVLAMALFGAESLLGLFGDDENEIAEVNGESISRQELDMNFQRAMQSGQISSGEEDEARQEILDELITTTLLTQYAEDGGVTLSKQQLDEVIVSLSEFQNSDGEFSSELFQQRLSRAGYTPTTFRERLRQDLQQRQLQQGLAMSEFSLPYEAERLNTLENQRRSFRYHHLTEDDLEAMPDVSDDDIETYYEQHQDDYRRPEQVKLEYVIVDRQRLSENIEVDEEALRDAYAERSQDADRRVSHIMLSLDERDRDDAEEQLAEIRDRINEGDDFSELAAEYSDDSGSAEEGGDLGVITPGIFGGAFDEAAFSLDEGEVSDIVETDNGLHLIKVTEMDMPSFDEMRDTLRDDVAQDKVEEEFNDRVQQLIDESFAADDLASVAEDIGVPLEESDWVSRDGADGVLGESGVMEAAFSEDVLENGYNSEVIELDDDRHLVVRVVDHRSETTLSLDEVREEVEAAVEEDQLQDALEELAQSHLESLRNGESLDIDWQRVEDVTREYDEVESAIVRGAFRLQAPEGDESTYGRATTNDSVALIALDSVQEGEAESPENSVTDMAERLRAQAAIEGLLENLRSEATIDR</sequence>
<dbReference type="Pfam" id="PF00639">
    <property type="entry name" value="Rotamase"/>
    <property type="match status" value="1"/>
</dbReference>
<dbReference type="PROSITE" id="PS01096">
    <property type="entry name" value="PPIC_PPIASE_1"/>
    <property type="match status" value="1"/>
</dbReference>
<name>A0A1H3BBK9_9GAMM</name>
<organism evidence="15 16">
    <name type="scientific">Aidingimonas halophila</name>
    <dbReference type="NCBI Taxonomy" id="574349"/>
    <lineage>
        <taxon>Bacteria</taxon>
        <taxon>Pseudomonadati</taxon>
        <taxon>Pseudomonadota</taxon>
        <taxon>Gammaproteobacteria</taxon>
        <taxon>Oceanospirillales</taxon>
        <taxon>Halomonadaceae</taxon>
        <taxon>Aidingimonas</taxon>
    </lineage>
</organism>
<reference evidence="15 16" key="1">
    <citation type="submission" date="2016-10" db="EMBL/GenBank/DDBJ databases">
        <authorList>
            <person name="de Groot N.N."/>
        </authorList>
    </citation>
    <scope>NUCLEOTIDE SEQUENCE [LARGE SCALE GENOMIC DNA]</scope>
    <source>
        <strain evidence="15 16">DSM 19219</strain>
    </source>
</reference>
<feature type="domain" description="PpiC" evidence="14">
    <location>
        <begin position="256"/>
        <end position="354"/>
    </location>
</feature>
<comment type="subcellular location">
    <subcellularLocation>
        <location evidence="1">Cell inner membrane</location>
        <topology evidence="1">Single-pass type II membrane protein</topology>
        <orientation evidence="1">Periplasmic side</orientation>
    </subcellularLocation>
</comment>
<protein>
    <recommendedName>
        <fullName evidence="9">Periplasmic chaperone PpiD</fullName>
    </recommendedName>
    <alternativeName>
        <fullName evidence="10">Periplasmic folding chaperone</fullName>
    </alternativeName>
</protein>
<dbReference type="AlphaFoldDB" id="A0A1H3BBK9"/>
<dbReference type="Proteomes" id="UP000198500">
    <property type="component" value="Unassembled WGS sequence"/>
</dbReference>
<evidence type="ECO:0000256" key="3">
    <source>
        <dbReference type="ARBA" id="ARBA00022519"/>
    </source>
</evidence>
<evidence type="ECO:0000256" key="10">
    <source>
        <dbReference type="ARBA" id="ARBA00042775"/>
    </source>
</evidence>
<dbReference type="SUPFAM" id="SSF109998">
    <property type="entry name" value="Triger factor/SurA peptide-binding domain-like"/>
    <property type="match status" value="1"/>
</dbReference>
<dbReference type="Gene3D" id="1.10.4030.10">
    <property type="entry name" value="Porin chaperone SurA, peptide-binding domain"/>
    <property type="match status" value="1"/>
</dbReference>
<evidence type="ECO:0000256" key="12">
    <source>
        <dbReference type="SAM" id="Coils"/>
    </source>
</evidence>
<keyword evidence="4 13" id="KW-0812">Transmembrane</keyword>
<feature type="transmembrane region" description="Helical" evidence="13">
    <location>
        <begin position="12"/>
        <end position="37"/>
    </location>
</feature>
<evidence type="ECO:0000256" key="7">
    <source>
        <dbReference type="ARBA" id="ARBA00023186"/>
    </source>
</evidence>
<proteinExistence type="inferred from homology"/>
<evidence type="ECO:0000256" key="1">
    <source>
        <dbReference type="ARBA" id="ARBA00004382"/>
    </source>
</evidence>
<dbReference type="InterPro" id="IPR046357">
    <property type="entry name" value="PPIase_dom_sf"/>
</dbReference>
<evidence type="ECO:0000259" key="14">
    <source>
        <dbReference type="PROSITE" id="PS50198"/>
    </source>
</evidence>
<dbReference type="InterPro" id="IPR023058">
    <property type="entry name" value="PPIase_PpiC_CS"/>
</dbReference>
<evidence type="ECO:0000313" key="15">
    <source>
        <dbReference type="EMBL" id="SDX39306.1"/>
    </source>
</evidence>
<dbReference type="GO" id="GO:0003755">
    <property type="term" value="F:peptidyl-prolyl cis-trans isomerase activity"/>
    <property type="evidence" value="ECO:0007669"/>
    <property type="project" value="UniProtKB-KW"/>
</dbReference>
<keyword evidence="7" id="KW-0143">Chaperone</keyword>
<dbReference type="InterPro" id="IPR027304">
    <property type="entry name" value="Trigger_fact/SurA_dom_sf"/>
</dbReference>
<evidence type="ECO:0000313" key="16">
    <source>
        <dbReference type="Proteomes" id="UP000198500"/>
    </source>
</evidence>
<dbReference type="InterPro" id="IPR052029">
    <property type="entry name" value="PpiD_chaperone"/>
</dbReference>
<dbReference type="InterPro" id="IPR000297">
    <property type="entry name" value="PPIase_PpiC"/>
</dbReference>
<evidence type="ECO:0000256" key="6">
    <source>
        <dbReference type="ARBA" id="ARBA00023136"/>
    </source>
</evidence>
<dbReference type="SUPFAM" id="SSF54534">
    <property type="entry name" value="FKBP-like"/>
    <property type="match status" value="1"/>
</dbReference>
<dbReference type="RefSeq" id="WP_092569608.1">
    <property type="nucleotide sequence ID" value="NZ_BMXH01000003.1"/>
</dbReference>
<evidence type="ECO:0000256" key="13">
    <source>
        <dbReference type="SAM" id="Phobius"/>
    </source>
</evidence>
<evidence type="ECO:0000256" key="11">
    <source>
        <dbReference type="PROSITE-ProRule" id="PRU00278"/>
    </source>
</evidence>
<feature type="coiled-coil region" evidence="12">
    <location>
        <begin position="463"/>
        <end position="499"/>
    </location>
</feature>
<dbReference type="PANTHER" id="PTHR47529:SF1">
    <property type="entry name" value="PERIPLASMIC CHAPERONE PPID"/>
    <property type="match status" value="1"/>
</dbReference>
<accession>A0A1H3BBK9</accession>
<dbReference type="PANTHER" id="PTHR47529">
    <property type="entry name" value="PEPTIDYL-PROLYL CIS-TRANS ISOMERASE D"/>
    <property type="match status" value="1"/>
</dbReference>
<dbReference type="Gene3D" id="3.10.50.40">
    <property type="match status" value="1"/>
</dbReference>
<comment type="similarity">
    <text evidence="8">Belongs to the PpiD chaperone family.</text>
</comment>
<keyword evidence="11 15" id="KW-0413">Isomerase</keyword>
<keyword evidence="12" id="KW-0175">Coiled coil</keyword>
<dbReference type="PROSITE" id="PS50198">
    <property type="entry name" value="PPIC_PPIASE_2"/>
    <property type="match status" value="1"/>
</dbReference>
<feature type="coiled-coil region" evidence="12">
    <location>
        <begin position="232"/>
        <end position="286"/>
    </location>
</feature>
<dbReference type="GO" id="GO:0005886">
    <property type="term" value="C:plasma membrane"/>
    <property type="evidence" value="ECO:0007669"/>
    <property type="project" value="UniProtKB-SubCell"/>
</dbReference>
<gene>
    <name evidence="15" type="ORF">SAMN05443545_105180</name>
</gene>
<evidence type="ECO:0000256" key="5">
    <source>
        <dbReference type="ARBA" id="ARBA00022989"/>
    </source>
</evidence>
<evidence type="ECO:0000256" key="4">
    <source>
        <dbReference type="ARBA" id="ARBA00022692"/>
    </source>
</evidence>
<dbReference type="Pfam" id="PF13624">
    <property type="entry name" value="SurA_N_3"/>
    <property type="match status" value="1"/>
</dbReference>
<evidence type="ECO:0000256" key="8">
    <source>
        <dbReference type="ARBA" id="ARBA00038408"/>
    </source>
</evidence>
<keyword evidence="2" id="KW-1003">Cell membrane</keyword>
<dbReference type="STRING" id="574349.SAMN05443545_105180"/>
<evidence type="ECO:0000256" key="9">
    <source>
        <dbReference type="ARBA" id="ARBA00040743"/>
    </source>
</evidence>
<dbReference type="OrthoDB" id="9812372at2"/>
<evidence type="ECO:0000256" key="2">
    <source>
        <dbReference type="ARBA" id="ARBA00022475"/>
    </source>
</evidence>